<sequence>MQKLKKAHENRQERLHVLQNNYKTLKGQLKQAEESQNLYEQHHLTPKTPNP</sequence>
<evidence type="ECO:0000313" key="2">
    <source>
        <dbReference type="EMBL" id="JAH46657.1"/>
    </source>
</evidence>
<reference evidence="2" key="2">
    <citation type="journal article" date="2015" name="Fish Shellfish Immunol.">
        <title>Early steps in the European eel (Anguilla anguilla)-Vibrio vulnificus interaction in the gills: Role of the RtxA13 toxin.</title>
        <authorList>
            <person name="Callol A."/>
            <person name="Pajuelo D."/>
            <person name="Ebbesson L."/>
            <person name="Teles M."/>
            <person name="MacKenzie S."/>
            <person name="Amaro C."/>
        </authorList>
    </citation>
    <scope>NUCLEOTIDE SEQUENCE</scope>
</reference>
<evidence type="ECO:0000256" key="1">
    <source>
        <dbReference type="SAM" id="MobiDB-lite"/>
    </source>
</evidence>
<accession>A0A0E9SZG4</accession>
<dbReference type="EMBL" id="GBXM01061920">
    <property type="protein sequence ID" value="JAH46657.1"/>
    <property type="molecule type" value="Transcribed_RNA"/>
</dbReference>
<protein>
    <submittedName>
        <fullName evidence="2">Uncharacterized protein</fullName>
    </submittedName>
</protein>
<name>A0A0E9SZG4_ANGAN</name>
<proteinExistence type="predicted"/>
<organism evidence="2">
    <name type="scientific">Anguilla anguilla</name>
    <name type="common">European freshwater eel</name>
    <name type="synonym">Muraena anguilla</name>
    <dbReference type="NCBI Taxonomy" id="7936"/>
    <lineage>
        <taxon>Eukaryota</taxon>
        <taxon>Metazoa</taxon>
        <taxon>Chordata</taxon>
        <taxon>Craniata</taxon>
        <taxon>Vertebrata</taxon>
        <taxon>Euteleostomi</taxon>
        <taxon>Actinopterygii</taxon>
        <taxon>Neopterygii</taxon>
        <taxon>Teleostei</taxon>
        <taxon>Anguilliformes</taxon>
        <taxon>Anguillidae</taxon>
        <taxon>Anguilla</taxon>
    </lineage>
</organism>
<feature type="region of interest" description="Disordered" evidence="1">
    <location>
        <begin position="28"/>
        <end position="51"/>
    </location>
</feature>
<reference evidence="2" key="1">
    <citation type="submission" date="2014-11" db="EMBL/GenBank/DDBJ databases">
        <authorList>
            <person name="Amaro Gonzalez C."/>
        </authorList>
    </citation>
    <scope>NUCLEOTIDE SEQUENCE</scope>
</reference>
<dbReference type="AlphaFoldDB" id="A0A0E9SZG4"/>